<evidence type="ECO:0000256" key="4">
    <source>
        <dbReference type="ARBA" id="ARBA00022801"/>
    </source>
</evidence>
<name>A0A2V2N851_9EURY</name>
<dbReference type="Proteomes" id="UP000245657">
    <property type="component" value="Unassembled WGS sequence"/>
</dbReference>
<dbReference type="GO" id="GO:0004540">
    <property type="term" value="F:RNA nuclease activity"/>
    <property type="evidence" value="ECO:0007669"/>
    <property type="project" value="InterPro"/>
</dbReference>
<dbReference type="InterPro" id="IPR037038">
    <property type="entry name" value="HepT-like_sf"/>
</dbReference>
<evidence type="ECO:0000256" key="5">
    <source>
        <dbReference type="ARBA" id="ARBA00024207"/>
    </source>
</evidence>
<dbReference type="Gene3D" id="1.20.120.580">
    <property type="entry name" value="bsu32300-like"/>
    <property type="match status" value="1"/>
</dbReference>
<evidence type="ECO:0000256" key="3">
    <source>
        <dbReference type="ARBA" id="ARBA00022722"/>
    </source>
</evidence>
<dbReference type="PANTHER" id="PTHR33397:SF5">
    <property type="entry name" value="RNASE YUTE-RELATED"/>
    <property type="match status" value="1"/>
</dbReference>
<dbReference type="AlphaFoldDB" id="A0A2V2N851"/>
<dbReference type="Pfam" id="PF01934">
    <property type="entry name" value="HepT-like"/>
    <property type="match status" value="1"/>
</dbReference>
<comment type="similarity">
    <text evidence="5">Belongs to the HepT RNase toxin family.</text>
</comment>
<dbReference type="PANTHER" id="PTHR33397">
    <property type="entry name" value="UPF0331 PROTEIN YUTE"/>
    <property type="match status" value="1"/>
</dbReference>
<dbReference type="OrthoDB" id="25331at2157"/>
<evidence type="ECO:0000313" key="6">
    <source>
        <dbReference type="EMBL" id="PWR73876.1"/>
    </source>
</evidence>
<dbReference type="GO" id="GO:0016787">
    <property type="term" value="F:hydrolase activity"/>
    <property type="evidence" value="ECO:0007669"/>
    <property type="project" value="UniProtKB-KW"/>
</dbReference>
<evidence type="ECO:0000313" key="7">
    <source>
        <dbReference type="Proteomes" id="UP000245657"/>
    </source>
</evidence>
<comment type="caution">
    <text evidence="6">The sequence shown here is derived from an EMBL/GenBank/DDBJ whole genome shotgun (WGS) entry which is preliminary data.</text>
</comment>
<keyword evidence="2" id="KW-1277">Toxin-antitoxin system</keyword>
<keyword evidence="3" id="KW-0540">Nuclease</keyword>
<evidence type="ECO:0000256" key="1">
    <source>
        <dbReference type="ARBA" id="ARBA00022553"/>
    </source>
</evidence>
<keyword evidence="1" id="KW-0597">Phosphoprotein</keyword>
<organism evidence="6 7">
    <name type="scientific">Methanospirillum lacunae</name>
    <dbReference type="NCBI Taxonomy" id="668570"/>
    <lineage>
        <taxon>Archaea</taxon>
        <taxon>Methanobacteriati</taxon>
        <taxon>Methanobacteriota</taxon>
        <taxon>Stenosarchaea group</taxon>
        <taxon>Methanomicrobia</taxon>
        <taxon>Methanomicrobiales</taxon>
        <taxon>Methanospirillaceae</taxon>
        <taxon>Methanospirillum</taxon>
    </lineage>
</organism>
<keyword evidence="7" id="KW-1185">Reference proteome</keyword>
<dbReference type="EMBL" id="QGMY01000002">
    <property type="protein sequence ID" value="PWR73876.1"/>
    <property type="molecule type" value="Genomic_DNA"/>
</dbReference>
<proteinExistence type="inferred from homology"/>
<dbReference type="InterPro" id="IPR052379">
    <property type="entry name" value="Type_VII_TA_RNase"/>
</dbReference>
<keyword evidence="4" id="KW-0378">Hydrolase</keyword>
<protein>
    <recommendedName>
        <fullName evidence="8">DUF86 domain-containing protein</fullName>
    </recommendedName>
</protein>
<evidence type="ECO:0008006" key="8">
    <source>
        <dbReference type="Google" id="ProtNLM"/>
    </source>
</evidence>
<dbReference type="NCBIfam" id="NF047751">
    <property type="entry name" value="HepT_toxin"/>
    <property type="match status" value="1"/>
</dbReference>
<sequence length="161" mass="18709">MTTPVGNAEFRNAKKYWFDVAEINYFALKNNEEIRFASKYAIILCIEGSIQIGKYILNTMNIPHPEKNADVFLVLSQHHILHNDLAHRLGRLARFRNDLVHDYDGVDVGKLQKVLSEDFPDIEEFQEIALKWERRHSGRSVISQMFDRAGVKTVLRSILRI</sequence>
<gene>
    <name evidence="6" type="ORF">DK846_01550</name>
</gene>
<dbReference type="InterPro" id="IPR008201">
    <property type="entry name" value="HepT-like"/>
</dbReference>
<evidence type="ECO:0000256" key="2">
    <source>
        <dbReference type="ARBA" id="ARBA00022649"/>
    </source>
</evidence>
<dbReference type="GeneID" id="97549213"/>
<dbReference type="RefSeq" id="WP_109967156.1">
    <property type="nucleotide sequence ID" value="NZ_CP176093.1"/>
</dbReference>
<reference evidence="6 7" key="1">
    <citation type="submission" date="2018-05" db="EMBL/GenBank/DDBJ databases">
        <title>Draft genome of Methanospirillum lacunae Ki8-1.</title>
        <authorList>
            <person name="Dueholm M.S."/>
            <person name="Nielsen P.H."/>
            <person name="Bakmann L.F."/>
            <person name="Otzen D.E."/>
        </authorList>
    </citation>
    <scope>NUCLEOTIDE SEQUENCE [LARGE SCALE GENOMIC DNA]</scope>
    <source>
        <strain evidence="6 7">Ki8-1</strain>
    </source>
</reference>
<accession>A0A2V2N851</accession>
<dbReference type="GO" id="GO:0110001">
    <property type="term" value="C:toxin-antitoxin complex"/>
    <property type="evidence" value="ECO:0007669"/>
    <property type="project" value="InterPro"/>
</dbReference>